<feature type="non-terminal residue" evidence="3">
    <location>
        <position position="261"/>
    </location>
</feature>
<gene>
    <name evidence="3" type="ORF">GHK86_15235</name>
</gene>
<dbReference type="PANTHER" id="PTHR39210">
    <property type="entry name" value="HEPARIN-SULFATE LYASE"/>
    <property type="match status" value="1"/>
</dbReference>
<proteinExistence type="predicted"/>
<evidence type="ECO:0000313" key="4">
    <source>
        <dbReference type="Proteomes" id="UP000437736"/>
    </source>
</evidence>
<comment type="caution">
    <text evidence="3">The sequence shown here is derived from an EMBL/GenBank/DDBJ whole genome shotgun (WGS) entry which is preliminary data.</text>
</comment>
<dbReference type="PANTHER" id="PTHR39210:SF1">
    <property type="entry name" value="HEPARIN-SULFATE LYASE"/>
    <property type="match status" value="1"/>
</dbReference>
<evidence type="ECO:0000259" key="2">
    <source>
        <dbReference type="Pfam" id="PF16889"/>
    </source>
</evidence>
<sequence length="261" mass="27125">HLTVLAAAWAVTGDARYAAAVDRQLRSWWARNPLLAGVHWTSGIEVGMRLVAWVWIRRLLEGWAGAPALFEGNPAALDQLWWHQHYLESFPSRGSSANNHLIAEAAGQIVAALALPWLDCSPRWAEGAADRLAGALEANTFASGLRREPPQPAPGHRHPDRHQPGVRARPGRGRLAHSSTPTVGAGATGPVPGLAAVSGAGGRPPSVVADGLAASNTLAATATRRCVARTADSGSAPAQPSLASGGGEVGVCRQDASVDMS</sequence>
<dbReference type="Proteomes" id="UP000437736">
    <property type="component" value="Unassembled WGS sequence"/>
</dbReference>
<feature type="region of interest" description="Disordered" evidence="1">
    <location>
        <begin position="144"/>
        <end position="189"/>
    </location>
</feature>
<organism evidence="3 4">
    <name type="scientific">Acidiferrimicrobium australe</name>
    <dbReference type="NCBI Taxonomy" id="2664430"/>
    <lineage>
        <taxon>Bacteria</taxon>
        <taxon>Bacillati</taxon>
        <taxon>Actinomycetota</taxon>
        <taxon>Acidimicrobiia</taxon>
        <taxon>Acidimicrobiales</taxon>
        <taxon>Acidimicrobiaceae</taxon>
        <taxon>Acidiferrimicrobium</taxon>
    </lineage>
</organism>
<feature type="compositionally biased region" description="Polar residues" evidence="1">
    <location>
        <begin position="232"/>
        <end position="242"/>
    </location>
</feature>
<feature type="non-terminal residue" evidence="3">
    <location>
        <position position="1"/>
    </location>
</feature>
<dbReference type="Pfam" id="PF16889">
    <property type="entry name" value="Hepar_II_III_N"/>
    <property type="match status" value="1"/>
</dbReference>
<accession>A0ABW9QWM5</accession>
<dbReference type="InterPro" id="IPR031680">
    <property type="entry name" value="Hepar_II_III_N"/>
</dbReference>
<name>A0ABW9QWM5_9ACTN</name>
<keyword evidence="4" id="KW-1185">Reference proteome</keyword>
<feature type="region of interest" description="Disordered" evidence="1">
    <location>
        <begin position="230"/>
        <end position="261"/>
    </location>
</feature>
<dbReference type="SUPFAM" id="SSF48230">
    <property type="entry name" value="Chondroitin AC/alginate lyase"/>
    <property type="match status" value="1"/>
</dbReference>
<evidence type="ECO:0000256" key="1">
    <source>
        <dbReference type="SAM" id="MobiDB-lite"/>
    </source>
</evidence>
<dbReference type="Gene3D" id="1.50.10.100">
    <property type="entry name" value="Chondroitin AC/alginate lyase"/>
    <property type="match status" value="1"/>
</dbReference>
<dbReference type="EMBL" id="WJHE01000834">
    <property type="protein sequence ID" value="MST34069.1"/>
    <property type="molecule type" value="Genomic_DNA"/>
</dbReference>
<feature type="domain" description="Heparin-sulfate lyase N-terminal" evidence="2">
    <location>
        <begin position="4"/>
        <end position="148"/>
    </location>
</feature>
<protein>
    <recommendedName>
        <fullName evidence="2">Heparin-sulfate lyase N-terminal domain-containing protein</fullName>
    </recommendedName>
</protein>
<reference evidence="3 4" key="1">
    <citation type="submission" date="2019-11" db="EMBL/GenBank/DDBJ databases">
        <title>Acidiferrimicrobium australis gen. nov., sp. nov., an acidophilic and obligately heterotrophic, member of the Actinobacteria that catalyses dissimilatory oxido- reduction of iron isolated from metal-rich acidic water in Chile.</title>
        <authorList>
            <person name="Gonzalez D."/>
            <person name="Huber K."/>
            <person name="Hedrich S."/>
            <person name="Rojas-Villalobos C."/>
            <person name="Quatrini R."/>
            <person name="Dinamarca M.A."/>
            <person name="Schwarz A."/>
            <person name="Canales C."/>
            <person name="Nancucheo I."/>
        </authorList>
    </citation>
    <scope>NUCLEOTIDE SEQUENCE [LARGE SCALE GENOMIC DNA]</scope>
    <source>
        <strain evidence="3 4">USS-CCA1</strain>
    </source>
</reference>
<evidence type="ECO:0000313" key="3">
    <source>
        <dbReference type="EMBL" id="MST34069.1"/>
    </source>
</evidence>
<dbReference type="InterPro" id="IPR008929">
    <property type="entry name" value="Chondroitin_lyas"/>
</dbReference>